<evidence type="ECO:0000313" key="3">
    <source>
        <dbReference type="Proteomes" id="UP000501690"/>
    </source>
</evidence>
<accession>A0A4D6LZC1</accession>
<dbReference type="EMBL" id="CP039349">
    <property type="protein sequence ID" value="QCD94125.1"/>
    <property type="molecule type" value="Genomic_DNA"/>
</dbReference>
<evidence type="ECO:0000256" key="1">
    <source>
        <dbReference type="SAM" id="MobiDB-lite"/>
    </source>
</evidence>
<dbReference type="AlphaFoldDB" id="A0A4D6LZC1"/>
<proteinExistence type="predicted"/>
<evidence type="ECO:0000313" key="2">
    <source>
        <dbReference type="EMBL" id="QCD94125.1"/>
    </source>
</evidence>
<sequence length="87" mass="9986">MISRTENQREEEKGEALSTPVVPPVADNADGDGYALVCVSEEKMDSSRCLLFVDDTYGGDQRHWRPVVRRVRRRLRREGSLSWCFSI</sequence>
<keyword evidence="3" id="KW-1185">Reference proteome</keyword>
<name>A0A4D6LZC1_VIGUN</name>
<protein>
    <submittedName>
        <fullName evidence="2">Uncharacterized protein</fullName>
    </submittedName>
</protein>
<organism evidence="2 3">
    <name type="scientific">Vigna unguiculata</name>
    <name type="common">Cowpea</name>
    <dbReference type="NCBI Taxonomy" id="3917"/>
    <lineage>
        <taxon>Eukaryota</taxon>
        <taxon>Viridiplantae</taxon>
        <taxon>Streptophyta</taxon>
        <taxon>Embryophyta</taxon>
        <taxon>Tracheophyta</taxon>
        <taxon>Spermatophyta</taxon>
        <taxon>Magnoliopsida</taxon>
        <taxon>eudicotyledons</taxon>
        <taxon>Gunneridae</taxon>
        <taxon>Pentapetalae</taxon>
        <taxon>rosids</taxon>
        <taxon>fabids</taxon>
        <taxon>Fabales</taxon>
        <taxon>Fabaceae</taxon>
        <taxon>Papilionoideae</taxon>
        <taxon>50 kb inversion clade</taxon>
        <taxon>NPAAA clade</taxon>
        <taxon>indigoferoid/millettioid clade</taxon>
        <taxon>Phaseoleae</taxon>
        <taxon>Vigna</taxon>
    </lineage>
</organism>
<feature type="region of interest" description="Disordered" evidence="1">
    <location>
        <begin position="1"/>
        <end position="26"/>
    </location>
</feature>
<dbReference type="Proteomes" id="UP000501690">
    <property type="component" value="Linkage Group LG5"/>
</dbReference>
<feature type="compositionally biased region" description="Basic and acidic residues" evidence="1">
    <location>
        <begin position="1"/>
        <end position="15"/>
    </location>
</feature>
<reference evidence="2 3" key="1">
    <citation type="submission" date="2019-04" db="EMBL/GenBank/DDBJ databases">
        <title>An improved genome assembly and genetic linkage map for asparagus bean, Vigna unguiculata ssp. sesquipedialis.</title>
        <authorList>
            <person name="Xia Q."/>
            <person name="Zhang R."/>
            <person name="Dong Y."/>
        </authorList>
    </citation>
    <scope>NUCLEOTIDE SEQUENCE [LARGE SCALE GENOMIC DNA]</scope>
    <source>
        <tissue evidence="2">Leaf</tissue>
    </source>
</reference>
<gene>
    <name evidence="2" type="ORF">DEO72_LG5g2204</name>
</gene>